<dbReference type="InterPro" id="IPR000600">
    <property type="entry name" value="ROK"/>
</dbReference>
<dbReference type="Gene3D" id="1.10.10.10">
    <property type="entry name" value="Winged helix-like DNA-binding domain superfamily/Winged helix DNA-binding domain"/>
    <property type="match status" value="1"/>
</dbReference>
<reference evidence="5 6" key="1">
    <citation type="submission" date="2018-03" db="EMBL/GenBank/DDBJ databases">
        <title>Bacillus urumqiensis sp. nov., a moderately haloalkaliphilic bacterium isolated from a salt lake.</title>
        <authorList>
            <person name="Zhao B."/>
            <person name="Liao Z."/>
        </authorList>
    </citation>
    <scope>NUCLEOTIDE SEQUENCE [LARGE SCALE GENOMIC DNA]</scope>
    <source>
        <strain evidence="5 6">BZ-SZ-XJ18</strain>
    </source>
</reference>
<dbReference type="Gene3D" id="3.30.420.40">
    <property type="match status" value="2"/>
</dbReference>
<dbReference type="PANTHER" id="PTHR18964">
    <property type="entry name" value="ROK (REPRESSOR, ORF, KINASE) FAMILY"/>
    <property type="match status" value="1"/>
</dbReference>
<evidence type="ECO:0000256" key="3">
    <source>
        <dbReference type="ARBA" id="ARBA00022629"/>
    </source>
</evidence>
<dbReference type="SUPFAM" id="SSF53067">
    <property type="entry name" value="Actin-like ATPase domain"/>
    <property type="match status" value="1"/>
</dbReference>
<dbReference type="EMBL" id="PVNS01000005">
    <property type="protein sequence ID" value="PRO65931.1"/>
    <property type="molecule type" value="Genomic_DNA"/>
</dbReference>
<evidence type="ECO:0000256" key="2">
    <source>
        <dbReference type="ARBA" id="ARBA00006479"/>
    </source>
</evidence>
<evidence type="ECO:0000259" key="4">
    <source>
        <dbReference type="SMART" id="SM00419"/>
    </source>
</evidence>
<dbReference type="AlphaFoldDB" id="A0A2P6MI18"/>
<dbReference type="InterPro" id="IPR043129">
    <property type="entry name" value="ATPase_NBD"/>
</dbReference>
<dbReference type="OrthoDB" id="9796533at2"/>
<dbReference type="InterPro" id="IPR012318">
    <property type="entry name" value="HTH_CRP"/>
</dbReference>
<evidence type="ECO:0000313" key="6">
    <source>
        <dbReference type="Proteomes" id="UP000243650"/>
    </source>
</evidence>
<dbReference type="Proteomes" id="UP000243650">
    <property type="component" value="Unassembled WGS sequence"/>
</dbReference>
<dbReference type="GO" id="GO:0016301">
    <property type="term" value="F:kinase activity"/>
    <property type="evidence" value="ECO:0007669"/>
    <property type="project" value="UniProtKB-KW"/>
</dbReference>
<feature type="domain" description="HTH crp-type" evidence="4">
    <location>
        <begin position="20"/>
        <end position="75"/>
    </location>
</feature>
<sequence length="397" mass="42779">MKEQTSFSRMKSYNRSRILTAIRSRGPVSRAEVAKLTKLTPPTVTNLTAELIEENVIFESSSGISKGGRRPILLKIKADSRSIIGIDIGVQKVRLARTNLEAEVKERRLVEMPDSLDAASFSEWIGEVTEAFIREIPEEAPPLMGIGVAMHGIIDHETGTVEHAPSLGFRHVKLKQSLEKRTNQTVIVENDAKTMALGERWFGAGRSADTFLCLNIGEGIGGGCIIDDTLYHGADSLAAEIGHMAMERNGRMCSCGAVGCLQTLASGEALRYQAEKLAEAGTLKLAEDQRDGAGIFSAAENGDREAVNLLMEAGEELGRGLINAIHLLNPPLIILGGGVAKAEDYLLPAVKRVIEERALTERAAATTVVTAELKGEASLIGACTLILSRLYDPDVHE</sequence>
<dbReference type="Pfam" id="PF13412">
    <property type="entry name" value="HTH_24"/>
    <property type="match status" value="1"/>
</dbReference>
<comment type="similarity">
    <text evidence="2">Belongs to the ROK (NagC/XylR) family.</text>
</comment>
<dbReference type="PANTHER" id="PTHR18964:SF149">
    <property type="entry name" value="BIFUNCTIONAL UDP-N-ACETYLGLUCOSAMINE 2-EPIMERASE_N-ACETYLMANNOSAMINE KINASE"/>
    <property type="match status" value="1"/>
</dbReference>
<dbReference type="Pfam" id="PF00480">
    <property type="entry name" value="ROK"/>
    <property type="match status" value="1"/>
</dbReference>
<dbReference type="GO" id="GO:0003677">
    <property type="term" value="F:DNA binding"/>
    <property type="evidence" value="ECO:0007669"/>
    <property type="project" value="InterPro"/>
</dbReference>
<keyword evidence="5" id="KW-0418">Kinase</keyword>
<keyword evidence="3" id="KW-0859">Xylose metabolism</keyword>
<dbReference type="InterPro" id="IPR036390">
    <property type="entry name" value="WH_DNA-bd_sf"/>
</dbReference>
<organism evidence="5 6">
    <name type="scientific">Alkalicoccus urumqiensis</name>
    <name type="common">Bacillus urumqiensis</name>
    <dbReference type="NCBI Taxonomy" id="1548213"/>
    <lineage>
        <taxon>Bacteria</taxon>
        <taxon>Bacillati</taxon>
        <taxon>Bacillota</taxon>
        <taxon>Bacilli</taxon>
        <taxon>Bacillales</taxon>
        <taxon>Bacillaceae</taxon>
        <taxon>Alkalicoccus</taxon>
    </lineage>
</organism>
<comment type="caution">
    <text evidence="5">The sequence shown here is derived from an EMBL/GenBank/DDBJ whole genome shotgun (WGS) entry which is preliminary data.</text>
</comment>
<gene>
    <name evidence="5" type="ORF">C6I21_06405</name>
</gene>
<evidence type="ECO:0000256" key="1">
    <source>
        <dbReference type="ARBA" id="ARBA00002486"/>
    </source>
</evidence>
<dbReference type="SMART" id="SM00419">
    <property type="entry name" value="HTH_CRP"/>
    <property type="match status" value="1"/>
</dbReference>
<evidence type="ECO:0000313" key="5">
    <source>
        <dbReference type="EMBL" id="PRO65931.1"/>
    </source>
</evidence>
<dbReference type="GO" id="GO:0006355">
    <property type="term" value="P:regulation of DNA-templated transcription"/>
    <property type="evidence" value="ECO:0007669"/>
    <property type="project" value="InterPro"/>
</dbReference>
<proteinExistence type="inferred from homology"/>
<protein>
    <submittedName>
        <fullName evidence="5">Sugar kinase</fullName>
    </submittedName>
</protein>
<dbReference type="GO" id="GO:0042732">
    <property type="term" value="P:D-xylose metabolic process"/>
    <property type="evidence" value="ECO:0007669"/>
    <property type="project" value="UniProtKB-KW"/>
</dbReference>
<comment type="function">
    <text evidence="1">Transcriptional repressor of xylose-utilizing enzymes.</text>
</comment>
<name>A0A2P6MI18_ALKUR</name>
<keyword evidence="3" id="KW-0119">Carbohydrate metabolism</keyword>
<dbReference type="InterPro" id="IPR036388">
    <property type="entry name" value="WH-like_DNA-bd_sf"/>
</dbReference>
<dbReference type="RefSeq" id="WP_105958615.1">
    <property type="nucleotide sequence ID" value="NZ_PVNS01000005.1"/>
</dbReference>
<dbReference type="SUPFAM" id="SSF46785">
    <property type="entry name" value="Winged helix' DNA-binding domain"/>
    <property type="match status" value="1"/>
</dbReference>
<keyword evidence="6" id="KW-1185">Reference proteome</keyword>
<keyword evidence="5" id="KW-0808">Transferase</keyword>
<accession>A0A2P6MI18</accession>